<proteinExistence type="predicted"/>
<evidence type="ECO:0000313" key="2">
    <source>
        <dbReference type="Proteomes" id="UP000814140"/>
    </source>
</evidence>
<keyword evidence="2" id="KW-1185">Reference proteome</keyword>
<accession>A0ACB8SKU2</accession>
<organism evidence="1 2">
    <name type="scientific">Artomyces pyxidatus</name>
    <dbReference type="NCBI Taxonomy" id="48021"/>
    <lineage>
        <taxon>Eukaryota</taxon>
        <taxon>Fungi</taxon>
        <taxon>Dikarya</taxon>
        <taxon>Basidiomycota</taxon>
        <taxon>Agaricomycotina</taxon>
        <taxon>Agaricomycetes</taxon>
        <taxon>Russulales</taxon>
        <taxon>Auriscalpiaceae</taxon>
        <taxon>Artomyces</taxon>
    </lineage>
</organism>
<sequence length="595" mass="66806">MAKRSALDKQIARAEHELLALRRLKNSHAFISRVPVEILAHIFSFFKASSSSIPHSPCDPPTWLAVTHVCQRWRHVALSFPSLWTDILMHKHWLSETLTRSKRALICIHIDVYGDAETLQLIRTVLGSVGRAKELVMNGLNLSPYVEDLCREPAPFLETLEITERSWPVSLKEHELFLGKTPRLRRLSLRGCSFSWASPIFCSTLTHLAICDIETANIPTPSELRDILAALPDLRHLALNGPIPRLSHKATMKSVTKCHSPIFLPHLRFLHLRGHAPRDLLGVMSQISIPHCEVLRLSSGTSGSSSGGSSSSAPPARWMTACIAGHLKTISSPNSQNGRNTTDGYRAIAFSPGGHKRGFAFVAGTCRQLYETNDTDHPLHSYHMVWDDKFYLDLCWEGHAASRCNMEVVFRIACASLPLHDVDTVFVDSDFFREPKMWWIVFGRMAHVKRLVVTGYAVDGLLAALRGEGRQAESSESDALFETLVKKYLPEIDEAPAMPQHLFPELSQLTVEGVDLNRLFDDLIGGLCFRSFKKNGLKRLSRLYLRSCNVRYEHLVRLAGCLSHSGVDWDEFRSGLIGHESVAIKLEDGFRGQRF</sequence>
<comment type="caution">
    <text evidence="1">The sequence shown here is derived from an EMBL/GenBank/DDBJ whole genome shotgun (WGS) entry which is preliminary data.</text>
</comment>
<reference evidence="1" key="1">
    <citation type="submission" date="2021-03" db="EMBL/GenBank/DDBJ databases">
        <authorList>
            <consortium name="DOE Joint Genome Institute"/>
            <person name="Ahrendt S."/>
            <person name="Looney B.P."/>
            <person name="Miyauchi S."/>
            <person name="Morin E."/>
            <person name="Drula E."/>
            <person name="Courty P.E."/>
            <person name="Chicoki N."/>
            <person name="Fauchery L."/>
            <person name="Kohler A."/>
            <person name="Kuo A."/>
            <person name="Labutti K."/>
            <person name="Pangilinan J."/>
            <person name="Lipzen A."/>
            <person name="Riley R."/>
            <person name="Andreopoulos W."/>
            <person name="He G."/>
            <person name="Johnson J."/>
            <person name="Barry K.W."/>
            <person name="Grigoriev I.V."/>
            <person name="Nagy L."/>
            <person name="Hibbett D."/>
            <person name="Henrissat B."/>
            <person name="Matheny P.B."/>
            <person name="Labbe J."/>
            <person name="Martin F."/>
        </authorList>
    </citation>
    <scope>NUCLEOTIDE SEQUENCE</scope>
    <source>
        <strain evidence="1">HHB10654</strain>
    </source>
</reference>
<name>A0ACB8SKU2_9AGAM</name>
<protein>
    <submittedName>
        <fullName evidence="1">Uncharacterized protein</fullName>
    </submittedName>
</protein>
<gene>
    <name evidence="1" type="ORF">BV25DRAFT_1563253</name>
</gene>
<dbReference type="EMBL" id="MU277262">
    <property type="protein sequence ID" value="KAI0056550.1"/>
    <property type="molecule type" value="Genomic_DNA"/>
</dbReference>
<evidence type="ECO:0000313" key="1">
    <source>
        <dbReference type="EMBL" id="KAI0056550.1"/>
    </source>
</evidence>
<reference evidence="1" key="2">
    <citation type="journal article" date="2022" name="New Phytol.">
        <title>Evolutionary transition to the ectomycorrhizal habit in the genomes of a hyperdiverse lineage of mushroom-forming fungi.</title>
        <authorList>
            <person name="Looney B."/>
            <person name="Miyauchi S."/>
            <person name="Morin E."/>
            <person name="Drula E."/>
            <person name="Courty P.E."/>
            <person name="Kohler A."/>
            <person name="Kuo A."/>
            <person name="LaButti K."/>
            <person name="Pangilinan J."/>
            <person name="Lipzen A."/>
            <person name="Riley R."/>
            <person name="Andreopoulos W."/>
            <person name="He G."/>
            <person name="Johnson J."/>
            <person name="Nolan M."/>
            <person name="Tritt A."/>
            <person name="Barry K.W."/>
            <person name="Grigoriev I.V."/>
            <person name="Nagy L.G."/>
            <person name="Hibbett D."/>
            <person name="Henrissat B."/>
            <person name="Matheny P.B."/>
            <person name="Labbe J."/>
            <person name="Martin F.M."/>
        </authorList>
    </citation>
    <scope>NUCLEOTIDE SEQUENCE</scope>
    <source>
        <strain evidence="1">HHB10654</strain>
    </source>
</reference>
<dbReference type="Proteomes" id="UP000814140">
    <property type="component" value="Unassembled WGS sequence"/>
</dbReference>